<dbReference type="Proteomes" id="UP000836841">
    <property type="component" value="Chromosome 6"/>
</dbReference>
<dbReference type="Pfam" id="PF08387">
    <property type="entry name" value="FBD"/>
    <property type="match status" value="1"/>
</dbReference>
<feature type="non-terminal residue" evidence="2">
    <location>
        <position position="1"/>
    </location>
</feature>
<gene>
    <name evidence="2" type="ORF">TAV2_LOCUS22367</name>
</gene>
<organism evidence="2 3">
    <name type="scientific">Thlaspi arvense</name>
    <name type="common">Field penny-cress</name>
    <dbReference type="NCBI Taxonomy" id="13288"/>
    <lineage>
        <taxon>Eukaryota</taxon>
        <taxon>Viridiplantae</taxon>
        <taxon>Streptophyta</taxon>
        <taxon>Embryophyta</taxon>
        <taxon>Tracheophyta</taxon>
        <taxon>Spermatophyta</taxon>
        <taxon>Magnoliopsida</taxon>
        <taxon>eudicotyledons</taxon>
        <taxon>Gunneridae</taxon>
        <taxon>Pentapetalae</taxon>
        <taxon>rosids</taxon>
        <taxon>malvids</taxon>
        <taxon>Brassicales</taxon>
        <taxon>Brassicaceae</taxon>
        <taxon>Thlaspideae</taxon>
        <taxon>Thlaspi</taxon>
    </lineage>
</organism>
<keyword evidence="3" id="KW-1185">Reference proteome</keyword>
<accession>A0AAU9SNM3</accession>
<evidence type="ECO:0000313" key="3">
    <source>
        <dbReference type="Proteomes" id="UP000836841"/>
    </source>
</evidence>
<reference evidence="2 3" key="1">
    <citation type="submission" date="2022-03" db="EMBL/GenBank/DDBJ databases">
        <authorList>
            <person name="Nunn A."/>
            <person name="Chopra R."/>
            <person name="Nunn A."/>
            <person name="Contreras Garrido A."/>
        </authorList>
    </citation>
    <scope>NUCLEOTIDE SEQUENCE [LARGE SCALE GENOMIC DNA]</scope>
</reference>
<dbReference type="EMBL" id="OU466862">
    <property type="protein sequence ID" value="CAH2070079.1"/>
    <property type="molecule type" value="Genomic_DNA"/>
</dbReference>
<evidence type="ECO:0000313" key="2">
    <source>
        <dbReference type="EMBL" id="CAH2070079.1"/>
    </source>
</evidence>
<dbReference type="PANTHER" id="PTHR31900">
    <property type="entry name" value="F-BOX/RNI SUPERFAMILY PROTEIN-RELATED"/>
    <property type="match status" value="1"/>
</dbReference>
<evidence type="ECO:0000259" key="1">
    <source>
        <dbReference type="SMART" id="SM00579"/>
    </source>
</evidence>
<feature type="domain" description="FBD" evidence="1">
    <location>
        <begin position="94"/>
        <end position="162"/>
    </location>
</feature>
<dbReference type="InterPro" id="IPR006566">
    <property type="entry name" value="FBD"/>
</dbReference>
<proteinExistence type="predicted"/>
<protein>
    <recommendedName>
        <fullName evidence="1">FBD domain-containing protein</fullName>
    </recommendedName>
</protein>
<sequence>MSSLVFVIFSKEAVHFSTGDNTWVTMCDYSEIDPLPQLPNVSCMVATMCVSDLKCLPTFLESCPKLNSFVVWLTDHEKMGSEEVNQISYSSVPECLLRSLVFVGFKAPISGHAAEMKLVKYFLENSAILQRLTLFGNSGSVDDDIFKEVLKIPRRSASCQIL</sequence>
<name>A0AAU9SNM3_THLAR</name>
<dbReference type="AlphaFoldDB" id="A0AAU9SNM3"/>
<dbReference type="InterPro" id="IPR050232">
    <property type="entry name" value="FBL13/AtMIF1-like"/>
</dbReference>
<dbReference type="PANTHER" id="PTHR31900:SF25">
    <property type="entry name" value="FBD DOMAIN-CONTAINING PROTEIN"/>
    <property type="match status" value="1"/>
</dbReference>
<dbReference type="SMART" id="SM00579">
    <property type="entry name" value="FBD"/>
    <property type="match status" value="1"/>
</dbReference>